<dbReference type="Gene3D" id="3.30.300.30">
    <property type="match status" value="1"/>
</dbReference>
<dbReference type="EMBL" id="JADJMS010000045">
    <property type="protein sequence ID" value="MBK7416452.1"/>
    <property type="molecule type" value="Genomic_DNA"/>
</dbReference>
<dbReference type="InterPro" id="IPR045851">
    <property type="entry name" value="AMP-bd_C_sf"/>
</dbReference>
<dbReference type="GO" id="GO:0031956">
    <property type="term" value="F:medium-chain fatty acid-CoA ligase activity"/>
    <property type="evidence" value="ECO:0007669"/>
    <property type="project" value="TreeGrafter"/>
</dbReference>
<dbReference type="PANTHER" id="PTHR43201">
    <property type="entry name" value="ACYL-COA SYNTHETASE"/>
    <property type="match status" value="1"/>
</dbReference>
<dbReference type="SUPFAM" id="SSF56801">
    <property type="entry name" value="Acetyl-CoA synthetase-like"/>
    <property type="match status" value="1"/>
</dbReference>
<dbReference type="AlphaFoldDB" id="A0A935JZB8"/>
<name>A0A935JZB8_9RHOO</name>
<gene>
    <name evidence="3" type="ORF">IPJ38_16495</name>
</gene>
<sequence length="420" mass="45013">MKIVRSLAQHLTDHAADVPDALALITAGQSFSWLELLTETERLAEKIPAVQDAFIRQGSSLDLALHAYACSLKNRPFWPVDRNAFPSNILPAPNTALIISTSGSEGAPKAVQLSNRNLDAAASAANQRLPLRPGDLWLACLPLYHIGGQSILWRCAQAGATVLLHEGFDTAHIAAALCNKPVSHISLVPAMLARLLESGVKPPPTLRHAIIGGAALAMTLYERASAAGWPLNPSYGLSESSAQIATWTPADGPWHEGLVGTALGENEISLNNDGRILIRGPQRMTGYLGEASRQQDDWFTTSDLGKIDQNQRLTVTGRADDMLISGGRNVHPSEVESCLAACPGIHDVAVTSLPDPVWGDLIVALVVASCSRQEIGDWSNTRLPSAAWPRRIIHLPSLPRNASGKLERSALHHLASEALR</sequence>
<comment type="caution">
    <text evidence="3">The sequence shown here is derived from an EMBL/GenBank/DDBJ whole genome shotgun (WGS) entry which is preliminary data.</text>
</comment>
<organism evidence="3 4">
    <name type="scientific">Candidatus Dechloromonas phosphorivorans</name>
    <dbReference type="NCBI Taxonomy" id="2899244"/>
    <lineage>
        <taxon>Bacteria</taxon>
        <taxon>Pseudomonadati</taxon>
        <taxon>Pseudomonadota</taxon>
        <taxon>Betaproteobacteria</taxon>
        <taxon>Rhodocyclales</taxon>
        <taxon>Azonexaceae</taxon>
        <taxon>Dechloromonas</taxon>
    </lineage>
</organism>
<protein>
    <submittedName>
        <fullName evidence="3">AMP-binding protein</fullName>
    </submittedName>
</protein>
<dbReference type="InterPro" id="IPR042099">
    <property type="entry name" value="ANL_N_sf"/>
</dbReference>
<dbReference type="PANTHER" id="PTHR43201:SF32">
    <property type="entry name" value="2-SUCCINYLBENZOATE--COA LIGASE, CHLOROPLASTIC_PEROXISOMAL"/>
    <property type="match status" value="1"/>
</dbReference>
<feature type="domain" description="AMP-dependent synthetase/ligase" evidence="1">
    <location>
        <begin position="86"/>
        <end position="288"/>
    </location>
</feature>
<dbReference type="Pfam" id="PF00501">
    <property type="entry name" value="AMP-binding"/>
    <property type="match status" value="1"/>
</dbReference>
<dbReference type="InterPro" id="IPR000873">
    <property type="entry name" value="AMP-dep_synth/lig_dom"/>
</dbReference>
<dbReference type="GO" id="GO:0006631">
    <property type="term" value="P:fatty acid metabolic process"/>
    <property type="evidence" value="ECO:0007669"/>
    <property type="project" value="TreeGrafter"/>
</dbReference>
<evidence type="ECO:0000313" key="3">
    <source>
        <dbReference type="EMBL" id="MBK7416452.1"/>
    </source>
</evidence>
<dbReference type="Proteomes" id="UP000739411">
    <property type="component" value="Unassembled WGS sequence"/>
</dbReference>
<evidence type="ECO:0000313" key="4">
    <source>
        <dbReference type="Proteomes" id="UP000739411"/>
    </source>
</evidence>
<evidence type="ECO:0000259" key="1">
    <source>
        <dbReference type="Pfam" id="PF00501"/>
    </source>
</evidence>
<reference evidence="3 4" key="1">
    <citation type="submission" date="2020-10" db="EMBL/GenBank/DDBJ databases">
        <title>Connecting structure to function with the recovery of over 1000 high-quality activated sludge metagenome-assembled genomes encoding full-length rRNA genes using long-read sequencing.</title>
        <authorList>
            <person name="Singleton C.M."/>
            <person name="Petriglieri F."/>
            <person name="Kristensen J.M."/>
            <person name="Kirkegaard R.H."/>
            <person name="Michaelsen T.Y."/>
            <person name="Andersen M.H."/>
            <person name="Karst S.M."/>
            <person name="Dueholm M.S."/>
            <person name="Nielsen P.H."/>
            <person name="Albertsen M."/>
        </authorList>
    </citation>
    <scope>NUCLEOTIDE SEQUENCE [LARGE SCALE GENOMIC DNA]</scope>
    <source>
        <strain evidence="3">EsbW_18-Q3-R4-48_BATAC.463</strain>
    </source>
</reference>
<dbReference type="Pfam" id="PF13193">
    <property type="entry name" value="AMP-binding_C"/>
    <property type="match status" value="1"/>
</dbReference>
<feature type="domain" description="AMP-binding enzyme C-terminal" evidence="2">
    <location>
        <begin position="334"/>
        <end position="405"/>
    </location>
</feature>
<accession>A0A935JZB8</accession>
<dbReference type="InterPro" id="IPR025110">
    <property type="entry name" value="AMP-bd_C"/>
</dbReference>
<dbReference type="Gene3D" id="3.40.50.12780">
    <property type="entry name" value="N-terminal domain of ligase-like"/>
    <property type="match status" value="1"/>
</dbReference>
<evidence type="ECO:0000259" key="2">
    <source>
        <dbReference type="Pfam" id="PF13193"/>
    </source>
</evidence>
<proteinExistence type="predicted"/>